<dbReference type="AlphaFoldDB" id="A0A4V6BJJ3"/>
<feature type="domain" description="GFO/IDH/MocA-like oxidoreductase" evidence="2">
    <location>
        <begin position="129"/>
        <end position="255"/>
    </location>
</feature>
<dbReference type="EMBL" id="SZVO01000001">
    <property type="protein sequence ID" value="TKT94133.1"/>
    <property type="molecule type" value="Genomic_DNA"/>
</dbReference>
<name>A0A4V6BJJ3_9BACT</name>
<evidence type="ECO:0000313" key="4">
    <source>
        <dbReference type="Proteomes" id="UP000304900"/>
    </source>
</evidence>
<dbReference type="InterPro" id="IPR036291">
    <property type="entry name" value="NAD(P)-bd_dom_sf"/>
</dbReference>
<protein>
    <submittedName>
        <fullName evidence="3">Gfo/Idh/MocA family oxidoreductase</fullName>
    </submittedName>
</protein>
<dbReference type="PANTHER" id="PTHR43377">
    <property type="entry name" value="BILIVERDIN REDUCTASE A"/>
    <property type="match status" value="1"/>
</dbReference>
<dbReference type="InterPro" id="IPR055170">
    <property type="entry name" value="GFO_IDH_MocA-like_dom"/>
</dbReference>
<dbReference type="PANTHER" id="PTHR43377:SF1">
    <property type="entry name" value="BILIVERDIN REDUCTASE A"/>
    <property type="match status" value="1"/>
</dbReference>
<evidence type="ECO:0000313" key="3">
    <source>
        <dbReference type="EMBL" id="TKT94133.1"/>
    </source>
</evidence>
<dbReference type="Proteomes" id="UP000304900">
    <property type="component" value="Unassembled WGS sequence"/>
</dbReference>
<dbReference type="Pfam" id="PF22725">
    <property type="entry name" value="GFO_IDH_MocA_C3"/>
    <property type="match status" value="1"/>
</dbReference>
<feature type="domain" description="Gfo/Idh/MocA-like oxidoreductase N-terminal" evidence="1">
    <location>
        <begin position="8"/>
        <end position="119"/>
    </location>
</feature>
<dbReference type="InterPro" id="IPR000683">
    <property type="entry name" value="Gfo/Idh/MocA-like_OxRdtase_N"/>
</dbReference>
<accession>A0A4V6BJJ3</accession>
<proteinExistence type="predicted"/>
<dbReference type="Gene3D" id="3.40.50.720">
    <property type="entry name" value="NAD(P)-binding Rossmann-like Domain"/>
    <property type="match status" value="1"/>
</dbReference>
<dbReference type="InterPro" id="IPR051450">
    <property type="entry name" value="Gfo/Idh/MocA_Oxidoreductases"/>
</dbReference>
<dbReference type="RefSeq" id="WP_137338422.1">
    <property type="nucleotide sequence ID" value="NZ_BSQH01000001.1"/>
</dbReference>
<dbReference type="SUPFAM" id="SSF51735">
    <property type="entry name" value="NAD(P)-binding Rossmann-fold domains"/>
    <property type="match status" value="1"/>
</dbReference>
<sequence>MIKKDDPILIFGAGSIGERHIHILQKCGYSNIWIYRQRNLALRNVDAKTINIFTDLNRIDEIKPKAAIICTPTFQHLKQTLFCVERGIHVLVEKPLSHNLTDYDKLLQAAIQNTTYVQLAYMLRYHDFFQNIKSLVENRKMGNLIGMQTYWGEYLPDWHPWEDYQSSYAARKELGGGAALTLSHDIDLVNWLSGSPVNKWQTLKNYRSSLQINVESGADISIGYQNGITAHCHVNFHEQKTKRWYRFVFDEGSIEYDYYKSVNTTYHQKETIINTIPDFDRNQLYELQTLHFFRQINEGNFREASLRSIEESKVIISICQ</sequence>
<dbReference type="Pfam" id="PF01408">
    <property type="entry name" value="GFO_IDH_MocA"/>
    <property type="match status" value="1"/>
</dbReference>
<comment type="caution">
    <text evidence="3">The sequence shown here is derived from an EMBL/GenBank/DDBJ whole genome shotgun (WGS) entry which is preliminary data.</text>
</comment>
<dbReference type="SUPFAM" id="SSF55347">
    <property type="entry name" value="Glyceraldehyde-3-phosphate dehydrogenase-like, C-terminal domain"/>
    <property type="match status" value="1"/>
</dbReference>
<keyword evidence="4" id="KW-1185">Reference proteome</keyword>
<dbReference type="OrthoDB" id="9815825at2"/>
<organism evidence="3 4">
    <name type="scientific">Dyadobacter frigoris</name>
    <dbReference type="NCBI Taxonomy" id="2576211"/>
    <lineage>
        <taxon>Bacteria</taxon>
        <taxon>Pseudomonadati</taxon>
        <taxon>Bacteroidota</taxon>
        <taxon>Cytophagia</taxon>
        <taxon>Cytophagales</taxon>
        <taxon>Spirosomataceae</taxon>
        <taxon>Dyadobacter</taxon>
    </lineage>
</organism>
<dbReference type="Gene3D" id="3.30.360.10">
    <property type="entry name" value="Dihydrodipicolinate Reductase, domain 2"/>
    <property type="match status" value="1"/>
</dbReference>
<reference evidence="3 4" key="1">
    <citation type="submission" date="2019-05" db="EMBL/GenBank/DDBJ databases">
        <title>Dyadobacter AR-3-8 sp. nov., isolated from arctic soil.</title>
        <authorList>
            <person name="Chaudhary D.K."/>
        </authorList>
    </citation>
    <scope>NUCLEOTIDE SEQUENCE [LARGE SCALE GENOMIC DNA]</scope>
    <source>
        <strain evidence="3 4">AR-3-8</strain>
    </source>
</reference>
<dbReference type="GO" id="GO:0000166">
    <property type="term" value="F:nucleotide binding"/>
    <property type="evidence" value="ECO:0007669"/>
    <property type="project" value="InterPro"/>
</dbReference>
<gene>
    <name evidence="3" type="ORF">FDK13_02665</name>
</gene>
<evidence type="ECO:0000259" key="1">
    <source>
        <dbReference type="Pfam" id="PF01408"/>
    </source>
</evidence>
<evidence type="ECO:0000259" key="2">
    <source>
        <dbReference type="Pfam" id="PF22725"/>
    </source>
</evidence>